<feature type="domain" description="IcmF-related" evidence="3">
    <location>
        <begin position="490"/>
        <end position="783"/>
    </location>
</feature>
<evidence type="ECO:0000259" key="2">
    <source>
        <dbReference type="Pfam" id="PF06744"/>
    </source>
</evidence>
<keyword evidence="1" id="KW-1133">Transmembrane helix</keyword>
<dbReference type="KEGG" id="sulg:FJR48_04080"/>
<protein>
    <submittedName>
        <fullName evidence="5">Type VI secretion system membrane subunit TssM</fullName>
    </submittedName>
</protein>
<accession>A0A5P8NZZ8</accession>
<dbReference type="RefSeq" id="WP_152306884.1">
    <property type="nucleotide sequence ID" value="NZ_CP043617.1"/>
</dbReference>
<dbReference type="Pfam" id="PF06744">
    <property type="entry name" value="IcmF_C"/>
    <property type="match status" value="1"/>
</dbReference>
<feature type="domain" description="Type VI secretion system IcmF C-terminal" evidence="2">
    <location>
        <begin position="1033"/>
        <end position="1134"/>
    </location>
</feature>
<dbReference type="EMBL" id="CP043617">
    <property type="protein sequence ID" value="QFR48941.1"/>
    <property type="molecule type" value="Genomic_DNA"/>
</dbReference>
<keyword evidence="1" id="KW-0812">Transmembrane</keyword>
<evidence type="ECO:0000313" key="6">
    <source>
        <dbReference type="Proteomes" id="UP000326944"/>
    </source>
</evidence>
<dbReference type="Proteomes" id="UP000326944">
    <property type="component" value="Chromosome"/>
</dbReference>
<evidence type="ECO:0000256" key="1">
    <source>
        <dbReference type="SAM" id="Phobius"/>
    </source>
</evidence>
<dbReference type="Pfam" id="PF06761">
    <property type="entry name" value="IcmF-related"/>
    <property type="match status" value="1"/>
</dbReference>
<evidence type="ECO:0000259" key="3">
    <source>
        <dbReference type="Pfam" id="PF06761"/>
    </source>
</evidence>
<name>A0A5P8NZZ8_9BACT</name>
<dbReference type="Pfam" id="PF14331">
    <property type="entry name" value="IcmF-related_N"/>
    <property type="match status" value="1"/>
</dbReference>
<dbReference type="InterPro" id="IPR025743">
    <property type="entry name" value="TssM1_N"/>
</dbReference>
<organism evidence="5 6">
    <name type="scientific">Sulfurimonas lithotrophica</name>
    <dbReference type="NCBI Taxonomy" id="2590022"/>
    <lineage>
        <taxon>Bacteria</taxon>
        <taxon>Pseudomonadati</taxon>
        <taxon>Campylobacterota</taxon>
        <taxon>Epsilonproteobacteria</taxon>
        <taxon>Campylobacterales</taxon>
        <taxon>Sulfurimonadaceae</taxon>
        <taxon>Sulfurimonas</taxon>
    </lineage>
</organism>
<dbReference type="AlphaFoldDB" id="A0A5P8NZZ8"/>
<dbReference type="InterPro" id="IPR017731">
    <property type="entry name" value="TssM1-like"/>
</dbReference>
<dbReference type="InterPro" id="IPR053156">
    <property type="entry name" value="T6SS_TssM-like"/>
</dbReference>
<proteinExistence type="predicted"/>
<dbReference type="InterPro" id="IPR027417">
    <property type="entry name" value="P-loop_NTPase"/>
</dbReference>
<dbReference type="OrthoDB" id="9758229at2"/>
<evidence type="ECO:0000313" key="5">
    <source>
        <dbReference type="EMBL" id="QFR48941.1"/>
    </source>
</evidence>
<dbReference type="InterPro" id="IPR009612">
    <property type="entry name" value="IcmF-rel"/>
</dbReference>
<dbReference type="SUPFAM" id="SSF52540">
    <property type="entry name" value="P-loop containing nucleoside triphosphate hydrolases"/>
    <property type="match status" value="1"/>
</dbReference>
<reference evidence="5 6" key="1">
    <citation type="submission" date="2019-09" db="EMBL/GenBank/DDBJ databases">
        <title>Sulfurimonas gotlandica sp. nov., a chemoautotrophic and psychrotolerant epsilonproteobacterium isolated from a pelagic redoxcline, and an emended description of the genus Sulfurimonas.</title>
        <authorList>
            <person name="Wang S."/>
            <person name="Jiang L."/>
            <person name="Shao S."/>
        </authorList>
    </citation>
    <scope>NUCLEOTIDE SEQUENCE [LARGE SCALE GENOMIC DNA]</scope>
    <source>
        <strain evidence="5 6">GYSZ_1</strain>
    </source>
</reference>
<dbReference type="PANTHER" id="PTHR36153:SF1">
    <property type="entry name" value="TYPE VI SECRETION SYSTEM COMPONENT TSSM1"/>
    <property type="match status" value="1"/>
</dbReference>
<feature type="domain" description="Type VI secretion system component TssM1 N-terminal" evidence="4">
    <location>
        <begin position="190"/>
        <end position="438"/>
    </location>
</feature>
<dbReference type="InterPro" id="IPR010623">
    <property type="entry name" value="IcmF_C"/>
</dbReference>
<sequence length="1156" mass="136303">MIKSLIKSGIFWTLFVSAIVTAIIIFAFPYFFESFEELNYRLLIALSFFFIIVIFVLLYVVFLQEKTQKKIKSFKEKRDVHVDKQKKIDLKIKDIKIKFNEALKILKNSTLYRNKRRARYELPWYLLVGKEKEGKTTLLEASGLEFPLNINYDHRSVKEEGTSQGFLWYYAEHAIFIDMPGKYIEQDLEEVDKTVWEKGFLKIFAKKRLRRPLNGILLNISVDTFINKSEKELEQYAKDLRDRFDELSDGFASSIPIYLIITKSDRIVGYNEYFSTLSEDEREEILGITFDNPSMNIDTTVVRPELEKLLKRIHSSVVDKLHQEWDEDIRSKIFLFPNEFSNIFEKIGMFTDICFSQTRYRKSLMLRGIYFTSVPADQEAKTSYLLSQKDDNKLSTGRSSKGYFIKKLLQDIIFPESDLIKMDESFKKINKKRQVFALSLAVLSVLILSTLWVNDFVSHNNLLHNLEKRTIKIENERNKITSKDSLEKILPILNEIKSIKDTYENEISDSFYRLNFYNVEDRTTQLYSYYQNTLATLLLPRVEKNLNKQVLLNLSNYDRTWKNTELYLMLNDEKHRNNDYLKTAMGEIWAKTYSNKHTVQNNLNEHFKNLLSLNFSPYKLNKQTLKVARSVLYNKANVVLVYDELKKLANEKMNFRTFSFEEVLGTNVNVFSGDNYKIPSFFTKQGFETIIVSNGKGYVKNILKNNWVLGTRTDLTQSELDDVYSQVLSLYFKEYKHYWISSITKLNIPKVHTESALRNQLEVLSLANSPIISILQALKKNTNIYTPEELILIKARTEDKAIDKIAQTTAENKLKTSKLVANIKTVRTFFKPYHDLLKDDETPNINLENSMLVLNDTFQKMNDIFSSINPKERAFKILEARTKGKVEPVMKNFSALPINVDRWLKQVLGYNWGYLLRQSKEYIQEKYEENVYSFYQHKLQQRYPFEKYSNLQSVNLEDFKLFFELNGIFDKFYKHHIEPFININNISYKSYSFKKVDGKSIEFDREFMENMLRVFRLRSIFFDSSGERLYSNFYITPKTLDKSFSTVKFSYGNEHMLYEHGAIRDMLFTWPTKTENKASYILYDIYGNKAVNINFDGAWSLLKILNTLDIQTVSTSKVEVKSNEYEDKVVFYIKGDICKVFKKDKLFENFKLNKKI</sequence>
<feature type="transmembrane region" description="Helical" evidence="1">
    <location>
        <begin position="435"/>
        <end position="453"/>
    </location>
</feature>
<gene>
    <name evidence="5" type="primary">tssM</name>
    <name evidence="5" type="ORF">FJR48_04080</name>
</gene>
<keyword evidence="6" id="KW-1185">Reference proteome</keyword>
<dbReference type="NCBIfam" id="TIGR03348">
    <property type="entry name" value="VI_IcmF"/>
    <property type="match status" value="1"/>
</dbReference>
<dbReference type="PANTHER" id="PTHR36153">
    <property type="entry name" value="INNER MEMBRANE PROTEIN-RELATED"/>
    <property type="match status" value="1"/>
</dbReference>
<feature type="transmembrane region" description="Helical" evidence="1">
    <location>
        <begin position="12"/>
        <end position="32"/>
    </location>
</feature>
<keyword evidence="1" id="KW-0472">Membrane</keyword>
<evidence type="ECO:0000259" key="4">
    <source>
        <dbReference type="Pfam" id="PF14331"/>
    </source>
</evidence>
<feature type="transmembrane region" description="Helical" evidence="1">
    <location>
        <begin position="38"/>
        <end position="62"/>
    </location>
</feature>